<dbReference type="EMBL" id="FRAP01000020">
    <property type="protein sequence ID" value="SHL18150.1"/>
    <property type="molecule type" value="Genomic_DNA"/>
</dbReference>
<sequence length="266" mass="28397">MRTLPLDTELVPFRVVIERERVDGIAVVRLAHGPVSAMDLELCTAITETFRALADDDAQAVVLTGTGSAFSAGVDLRRILDGGVAYVDEFMPALSEVLRTAFTFGKPVVAAVNGHAIAGGCVLAASADTALMAEGKGRIGLAELQVGVAFPQVPLQVMHHAVGPVVARRLVIGAQTYDPATAKELGLVDEVVAPDELLDRAIAAAKALTKIPADTFAITKEQLRRPFVQAMDESKDEERVAEIWRRRATDGIIADYMARATGKRKN</sequence>
<dbReference type="GO" id="GO:0006635">
    <property type="term" value="P:fatty acid beta-oxidation"/>
    <property type="evidence" value="ECO:0007669"/>
    <property type="project" value="TreeGrafter"/>
</dbReference>
<evidence type="ECO:0000313" key="2">
    <source>
        <dbReference type="Proteomes" id="UP000184363"/>
    </source>
</evidence>
<dbReference type="Pfam" id="PF00378">
    <property type="entry name" value="ECH_1"/>
    <property type="match status" value="1"/>
</dbReference>
<gene>
    <name evidence="1" type="ORF">SAMN05443637_12043</name>
</gene>
<dbReference type="Gene3D" id="3.90.226.10">
    <property type="entry name" value="2-enoyl-CoA Hydratase, Chain A, domain 1"/>
    <property type="match status" value="1"/>
</dbReference>
<dbReference type="PANTHER" id="PTHR11941:SF54">
    <property type="entry name" value="ENOYL-COA HYDRATASE, MITOCHONDRIAL"/>
    <property type="match status" value="1"/>
</dbReference>
<dbReference type="InterPro" id="IPR001753">
    <property type="entry name" value="Enoyl-CoA_hydra/iso"/>
</dbReference>
<dbReference type="CDD" id="cd06558">
    <property type="entry name" value="crotonase-like"/>
    <property type="match status" value="1"/>
</dbReference>
<proteinExistence type="predicted"/>
<dbReference type="STRING" id="1848.SAMN05443637_12043"/>
<accession>A0A1M6YJ52</accession>
<organism evidence="1 2">
    <name type="scientific">Pseudonocardia thermophila</name>
    <dbReference type="NCBI Taxonomy" id="1848"/>
    <lineage>
        <taxon>Bacteria</taxon>
        <taxon>Bacillati</taxon>
        <taxon>Actinomycetota</taxon>
        <taxon>Actinomycetes</taxon>
        <taxon>Pseudonocardiales</taxon>
        <taxon>Pseudonocardiaceae</taxon>
        <taxon>Pseudonocardia</taxon>
    </lineage>
</organism>
<dbReference type="GO" id="GO:0003824">
    <property type="term" value="F:catalytic activity"/>
    <property type="evidence" value="ECO:0007669"/>
    <property type="project" value="UniProtKB-ARBA"/>
</dbReference>
<dbReference type="Proteomes" id="UP000184363">
    <property type="component" value="Unassembled WGS sequence"/>
</dbReference>
<reference evidence="1 2" key="1">
    <citation type="submission" date="2016-11" db="EMBL/GenBank/DDBJ databases">
        <authorList>
            <person name="Jaros S."/>
            <person name="Januszkiewicz K."/>
            <person name="Wedrychowicz H."/>
        </authorList>
    </citation>
    <scope>NUCLEOTIDE SEQUENCE [LARGE SCALE GENOMIC DNA]</scope>
    <source>
        <strain evidence="1 2">DSM 43832</strain>
    </source>
</reference>
<name>A0A1M6YJ52_PSETH</name>
<dbReference type="AlphaFoldDB" id="A0A1M6YJ52"/>
<dbReference type="SUPFAM" id="SSF52096">
    <property type="entry name" value="ClpP/crotonase"/>
    <property type="match status" value="1"/>
</dbReference>
<protein>
    <submittedName>
        <fullName evidence="1">Enoyl-CoA hydratase</fullName>
    </submittedName>
</protein>
<dbReference type="PANTHER" id="PTHR11941">
    <property type="entry name" value="ENOYL-COA HYDRATASE-RELATED"/>
    <property type="match status" value="1"/>
</dbReference>
<dbReference type="InterPro" id="IPR029045">
    <property type="entry name" value="ClpP/crotonase-like_dom_sf"/>
</dbReference>
<keyword evidence="2" id="KW-1185">Reference proteome</keyword>
<evidence type="ECO:0000313" key="1">
    <source>
        <dbReference type="EMBL" id="SHL18150.1"/>
    </source>
</evidence>